<name>A0A5E4BGL6_MARMO</name>
<gene>
    <name evidence="2" type="ORF">GHT09_001417</name>
    <name evidence="3" type="ORF">MONAX_5E026719</name>
</gene>
<evidence type="ECO:0000256" key="1">
    <source>
        <dbReference type="SAM" id="MobiDB-lite"/>
    </source>
</evidence>
<sequence>MADTGGSPAGRGTHDPALVTLQYSVQTFMGRRDLKQPPAQRSATLDPNFEAHKGPYGEIEAGGRVRIREPLREEPALTQDLTGVTVCGVSLRSNPASFCQSLGPLSL</sequence>
<keyword evidence="4" id="KW-1185">Reference proteome</keyword>
<dbReference type="EMBL" id="WJEC01000041">
    <property type="protein sequence ID" value="KAF7486363.1"/>
    <property type="molecule type" value="Genomic_DNA"/>
</dbReference>
<reference evidence="2" key="2">
    <citation type="submission" date="2020-08" db="EMBL/GenBank/DDBJ databases">
        <authorList>
            <person name="Shumante A."/>
            <person name="Zimin A.V."/>
            <person name="Puiu D."/>
            <person name="Salzberg S.L."/>
        </authorList>
    </citation>
    <scope>NUCLEOTIDE SEQUENCE</scope>
    <source>
        <strain evidence="2">WC2-LM</strain>
        <tissue evidence="2">Liver</tissue>
    </source>
</reference>
<accession>A0A5E4BGL6</accession>
<protein>
    <submittedName>
        <fullName evidence="3">Uncharacterized protein</fullName>
    </submittedName>
</protein>
<evidence type="ECO:0000313" key="2">
    <source>
        <dbReference type="EMBL" id="KAF7486363.1"/>
    </source>
</evidence>
<evidence type="ECO:0000313" key="3">
    <source>
        <dbReference type="EMBL" id="VTJ68834.1"/>
    </source>
</evidence>
<dbReference type="EMBL" id="CABDUW010000443">
    <property type="protein sequence ID" value="VTJ68834.1"/>
    <property type="molecule type" value="Genomic_DNA"/>
</dbReference>
<dbReference type="AlphaFoldDB" id="A0A5E4BGL6"/>
<organism evidence="3 4">
    <name type="scientific">Marmota monax</name>
    <name type="common">Woodchuck</name>
    <dbReference type="NCBI Taxonomy" id="9995"/>
    <lineage>
        <taxon>Eukaryota</taxon>
        <taxon>Metazoa</taxon>
        <taxon>Chordata</taxon>
        <taxon>Craniata</taxon>
        <taxon>Vertebrata</taxon>
        <taxon>Euteleostomi</taxon>
        <taxon>Mammalia</taxon>
        <taxon>Eutheria</taxon>
        <taxon>Euarchontoglires</taxon>
        <taxon>Glires</taxon>
        <taxon>Rodentia</taxon>
        <taxon>Sciuromorpha</taxon>
        <taxon>Sciuridae</taxon>
        <taxon>Xerinae</taxon>
        <taxon>Marmotini</taxon>
        <taxon>Marmota</taxon>
    </lineage>
</organism>
<proteinExistence type="predicted"/>
<evidence type="ECO:0000313" key="4">
    <source>
        <dbReference type="Proteomes" id="UP000335636"/>
    </source>
</evidence>
<feature type="region of interest" description="Disordered" evidence="1">
    <location>
        <begin position="35"/>
        <end position="56"/>
    </location>
</feature>
<dbReference type="Proteomes" id="UP000662637">
    <property type="component" value="Unassembled WGS sequence"/>
</dbReference>
<reference evidence="3 4" key="1">
    <citation type="submission" date="2019-04" db="EMBL/GenBank/DDBJ databases">
        <authorList>
            <person name="Alioto T."/>
            <person name="Alioto T."/>
        </authorList>
    </citation>
    <scope>NUCLEOTIDE SEQUENCE [LARGE SCALE GENOMIC DNA]</scope>
</reference>
<dbReference type="Proteomes" id="UP000335636">
    <property type="component" value="Unassembled WGS sequence"/>
</dbReference>